<name>A0A1F6CJ17_9BACT</name>
<proteinExistence type="predicted"/>
<dbReference type="InterPro" id="IPR001818">
    <property type="entry name" value="Pept_M10_metallopeptidase"/>
</dbReference>
<dbReference type="InterPro" id="IPR024079">
    <property type="entry name" value="MetalloPept_cat_dom_sf"/>
</dbReference>
<sequence length="267" mass="28364">MSSDGIRWLVLIVVVAAAGVGLYTRYQDTRPCTQPVVYAIGAVDARFGIGSAALIADAKAAAAIWNTAAKKTILAYDPEAAMKINLVYDEREATAKLGHQIALKQAEADTARAALETLQDKLTAAQKIYNEKVRDINAQGGAIPREAKALAAERQSLQTLSNSVKSKIEAYNASIAALNAEVAAFNQSAGRTFEQGQYVRDASGTRINIFEFIGTDQLKRVLAHEFGHAIGLGHNDDPKAIMFAKNESGNLVPTSADLSALGTLCGS</sequence>
<evidence type="ECO:0000259" key="7">
    <source>
        <dbReference type="Pfam" id="PF00413"/>
    </source>
</evidence>
<keyword evidence="4" id="KW-0862">Zinc</keyword>
<dbReference type="SUPFAM" id="SSF55486">
    <property type="entry name" value="Metalloproteases ('zincins'), catalytic domain"/>
    <property type="match status" value="1"/>
</dbReference>
<keyword evidence="3" id="KW-0378">Hydrolase</keyword>
<evidence type="ECO:0000256" key="3">
    <source>
        <dbReference type="ARBA" id="ARBA00022801"/>
    </source>
</evidence>
<feature type="transmembrane region" description="Helical" evidence="6">
    <location>
        <begin position="6"/>
        <end position="24"/>
    </location>
</feature>
<dbReference type="GO" id="GO:0004222">
    <property type="term" value="F:metalloendopeptidase activity"/>
    <property type="evidence" value="ECO:0007669"/>
    <property type="project" value="InterPro"/>
</dbReference>
<dbReference type="Gene3D" id="3.40.390.10">
    <property type="entry name" value="Collagenase (Catalytic Domain)"/>
    <property type="match status" value="1"/>
</dbReference>
<evidence type="ECO:0000313" key="8">
    <source>
        <dbReference type="EMBL" id="OGG49254.1"/>
    </source>
</evidence>
<feature type="coiled-coil region" evidence="5">
    <location>
        <begin position="101"/>
        <end position="135"/>
    </location>
</feature>
<reference evidence="8 9" key="1">
    <citation type="journal article" date="2016" name="Nat. Commun.">
        <title>Thousands of microbial genomes shed light on interconnected biogeochemical processes in an aquifer system.</title>
        <authorList>
            <person name="Anantharaman K."/>
            <person name="Brown C.T."/>
            <person name="Hug L.A."/>
            <person name="Sharon I."/>
            <person name="Castelle C.J."/>
            <person name="Probst A.J."/>
            <person name="Thomas B.C."/>
            <person name="Singh A."/>
            <person name="Wilkins M.J."/>
            <person name="Karaoz U."/>
            <person name="Brodie E.L."/>
            <person name="Williams K.H."/>
            <person name="Hubbard S.S."/>
            <person name="Banfield J.F."/>
        </authorList>
    </citation>
    <scope>NUCLEOTIDE SEQUENCE [LARGE SCALE GENOMIC DNA]</scope>
</reference>
<evidence type="ECO:0000256" key="6">
    <source>
        <dbReference type="SAM" id="Phobius"/>
    </source>
</evidence>
<keyword evidence="2" id="KW-0479">Metal-binding</keyword>
<organism evidence="8 9">
    <name type="scientific">Candidatus Kaiserbacteria bacterium RIFCSPHIGHO2_01_FULL_53_31</name>
    <dbReference type="NCBI Taxonomy" id="1798481"/>
    <lineage>
        <taxon>Bacteria</taxon>
        <taxon>Candidatus Kaiseribacteriota</taxon>
    </lineage>
</organism>
<dbReference type="Pfam" id="PF00413">
    <property type="entry name" value="Peptidase_M10"/>
    <property type="match status" value="1"/>
</dbReference>
<dbReference type="EMBL" id="MFKU01000002">
    <property type="protein sequence ID" value="OGG49254.1"/>
    <property type="molecule type" value="Genomic_DNA"/>
</dbReference>
<feature type="domain" description="Peptidase M10 metallopeptidase" evidence="7">
    <location>
        <begin position="217"/>
        <end position="246"/>
    </location>
</feature>
<keyword evidence="6" id="KW-0472">Membrane</keyword>
<keyword evidence="5" id="KW-0175">Coiled coil</keyword>
<dbReference type="STRING" id="1798481.A2678_00650"/>
<comment type="caution">
    <text evidence="8">The sequence shown here is derived from an EMBL/GenBank/DDBJ whole genome shotgun (WGS) entry which is preliminary data.</text>
</comment>
<keyword evidence="1" id="KW-0645">Protease</keyword>
<gene>
    <name evidence="8" type="ORF">A2678_00650</name>
</gene>
<evidence type="ECO:0000256" key="4">
    <source>
        <dbReference type="ARBA" id="ARBA00022833"/>
    </source>
</evidence>
<protein>
    <recommendedName>
        <fullName evidence="7">Peptidase M10 metallopeptidase domain-containing protein</fullName>
    </recommendedName>
</protein>
<accession>A0A1F6CJ17</accession>
<keyword evidence="6" id="KW-0812">Transmembrane</keyword>
<evidence type="ECO:0000256" key="2">
    <source>
        <dbReference type="ARBA" id="ARBA00022723"/>
    </source>
</evidence>
<keyword evidence="6" id="KW-1133">Transmembrane helix</keyword>
<dbReference type="GO" id="GO:0008270">
    <property type="term" value="F:zinc ion binding"/>
    <property type="evidence" value="ECO:0007669"/>
    <property type="project" value="InterPro"/>
</dbReference>
<dbReference type="GO" id="GO:0006508">
    <property type="term" value="P:proteolysis"/>
    <property type="evidence" value="ECO:0007669"/>
    <property type="project" value="UniProtKB-KW"/>
</dbReference>
<dbReference type="AlphaFoldDB" id="A0A1F6CJ17"/>
<evidence type="ECO:0000256" key="5">
    <source>
        <dbReference type="SAM" id="Coils"/>
    </source>
</evidence>
<evidence type="ECO:0000256" key="1">
    <source>
        <dbReference type="ARBA" id="ARBA00022670"/>
    </source>
</evidence>
<dbReference type="Proteomes" id="UP000178815">
    <property type="component" value="Unassembled WGS sequence"/>
</dbReference>
<dbReference type="GO" id="GO:0031012">
    <property type="term" value="C:extracellular matrix"/>
    <property type="evidence" value="ECO:0007669"/>
    <property type="project" value="InterPro"/>
</dbReference>
<evidence type="ECO:0000313" key="9">
    <source>
        <dbReference type="Proteomes" id="UP000178815"/>
    </source>
</evidence>